<dbReference type="InterPro" id="IPR051614">
    <property type="entry name" value="UPF0045_domain"/>
</dbReference>
<reference evidence="3 4" key="1">
    <citation type="submission" date="2016-01" db="EMBL/GenBank/DDBJ databases">
        <title>Complete Genome Sequence of Paenibacillus yonginensis DCY84, a novel Plant Growth-Promoting Bacteria with Elicitation of Induced Systemic Resistance.</title>
        <authorList>
            <person name="Kim Y.J."/>
            <person name="Yang D.C."/>
            <person name="Sukweenadhi J."/>
        </authorList>
    </citation>
    <scope>NUCLEOTIDE SEQUENCE [LARGE SCALE GENOMIC DNA]</scope>
    <source>
        <strain evidence="3 4">DCY84</strain>
    </source>
</reference>
<sequence length="97" mass="10739">MANALVSIQIIPKTPNGESVIPYVDRAIEVIQQSGVKHQVNALDTTMEGELTELLDIVRQMNEAVHEFGSDSIISQIKILYGPDGVSMDQLTEKYRP</sequence>
<dbReference type="GO" id="GO:0005829">
    <property type="term" value="C:cytosol"/>
    <property type="evidence" value="ECO:0007669"/>
    <property type="project" value="TreeGrafter"/>
</dbReference>
<dbReference type="InterPro" id="IPR029756">
    <property type="entry name" value="MTH1187/YkoF-like"/>
</dbReference>
<dbReference type="EMBL" id="CP014167">
    <property type="protein sequence ID" value="ANS76747.1"/>
    <property type="molecule type" value="Genomic_DNA"/>
</dbReference>
<feature type="domain" description="Thiamine-binding protein" evidence="2">
    <location>
        <begin position="6"/>
        <end position="95"/>
    </location>
</feature>
<dbReference type="PANTHER" id="PTHR33777">
    <property type="entry name" value="UPF0045 PROTEIN ECM15"/>
    <property type="match status" value="1"/>
</dbReference>
<dbReference type="SUPFAM" id="SSF89957">
    <property type="entry name" value="MTH1187/YkoF-like"/>
    <property type="match status" value="1"/>
</dbReference>
<dbReference type="Proteomes" id="UP000092573">
    <property type="component" value="Chromosome"/>
</dbReference>
<dbReference type="NCBIfam" id="TIGR00106">
    <property type="entry name" value="MTH1187 family thiamine-binding protein"/>
    <property type="match status" value="1"/>
</dbReference>
<gene>
    <name evidence="3" type="ORF">AWM70_20955</name>
</gene>
<dbReference type="InterPro" id="IPR002767">
    <property type="entry name" value="Thiamine_BP"/>
</dbReference>
<evidence type="ECO:0000313" key="3">
    <source>
        <dbReference type="EMBL" id="ANS76747.1"/>
    </source>
</evidence>
<dbReference type="PANTHER" id="PTHR33777:SF1">
    <property type="entry name" value="UPF0045 PROTEIN ECM15"/>
    <property type="match status" value="1"/>
</dbReference>
<evidence type="ECO:0000259" key="2">
    <source>
        <dbReference type="Pfam" id="PF01910"/>
    </source>
</evidence>
<evidence type="ECO:0000256" key="1">
    <source>
        <dbReference type="ARBA" id="ARBA00010272"/>
    </source>
</evidence>
<dbReference type="AlphaFoldDB" id="A0A1B1N5R2"/>
<dbReference type="STRING" id="1462996.AWM70_20955"/>
<keyword evidence="4" id="KW-1185">Reference proteome</keyword>
<dbReference type="Gene3D" id="3.30.70.930">
    <property type="match status" value="1"/>
</dbReference>
<protein>
    <recommendedName>
        <fullName evidence="2">Thiamine-binding protein domain-containing protein</fullName>
    </recommendedName>
</protein>
<accession>A0A1B1N5R2</accession>
<dbReference type="RefSeq" id="WP_068699704.1">
    <property type="nucleotide sequence ID" value="NZ_CP014167.1"/>
</dbReference>
<evidence type="ECO:0000313" key="4">
    <source>
        <dbReference type="Proteomes" id="UP000092573"/>
    </source>
</evidence>
<proteinExistence type="inferred from homology"/>
<name>A0A1B1N5R2_9BACL</name>
<dbReference type="Pfam" id="PF01910">
    <property type="entry name" value="Thiamine_BP"/>
    <property type="match status" value="1"/>
</dbReference>
<organism evidence="3 4">
    <name type="scientific">Paenibacillus yonginensis</name>
    <dbReference type="NCBI Taxonomy" id="1462996"/>
    <lineage>
        <taxon>Bacteria</taxon>
        <taxon>Bacillati</taxon>
        <taxon>Bacillota</taxon>
        <taxon>Bacilli</taxon>
        <taxon>Bacillales</taxon>
        <taxon>Paenibacillaceae</taxon>
        <taxon>Paenibacillus</taxon>
    </lineage>
</organism>
<dbReference type="KEGG" id="pyg:AWM70_20955"/>
<dbReference type="OrthoDB" id="5886358at2"/>
<comment type="similarity">
    <text evidence="1">Belongs to the UPF0045 family.</text>
</comment>